<dbReference type="AlphaFoldDB" id="A0A9K3NBA7"/>
<dbReference type="GO" id="GO:0016020">
    <property type="term" value="C:membrane"/>
    <property type="evidence" value="ECO:0000318"/>
    <property type="project" value="GO_Central"/>
</dbReference>
<feature type="transmembrane region" description="Helical" evidence="1">
    <location>
        <begin position="30"/>
        <end position="52"/>
    </location>
</feature>
<feature type="transmembrane region" description="Helical" evidence="1">
    <location>
        <begin position="136"/>
        <end position="160"/>
    </location>
</feature>
<proteinExistence type="predicted"/>
<evidence type="ECO:0008006" key="4">
    <source>
        <dbReference type="Google" id="ProtNLM"/>
    </source>
</evidence>
<keyword evidence="3" id="KW-1185">Reference proteome</keyword>
<sequence length="359" mass="39564">MSSSISQETLNRQQLYRLTNRILTANPLHFILISLLFLPFTFSASAAVKFYFSSSSSSPPEFDPFNLILFKTIITSSQNLLTLKTLITILAFACFVILPTVTGIALIIYSTNQAMQRKPLTFSSTLKSLRRSYIPLLYTVVAGAISVIILFLAFTLSAIIVNKGVKALGLGSDIYVVFSIFVNLIVSYALAFVVLFFITICGSAPAITVLESESGFKALKQSANQMNEFRRHAFSIVFVTGYGFSTAMACSAGLQDFVPVANWVMIVSTGAVNLLSLVWILPYVVANTVLYVQYKVASGGEIVMMMVEEEVSGEYVRLPVNDREEPANEKANYLLYLLLMFIMISVSLGLAIGYLLRHD</sequence>
<feature type="transmembrane region" description="Helical" evidence="1">
    <location>
        <begin position="180"/>
        <end position="210"/>
    </location>
</feature>
<evidence type="ECO:0000313" key="2">
    <source>
        <dbReference type="EMBL" id="KAF5793864.1"/>
    </source>
</evidence>
<reference evidence="2" key="1">
    <citation type="journal article" date="2017" name="Nature">
        <title>The sunflower genome provides insights into oil metabolism, flowering and Asterid evolution.</title>
        <authorList>
            <person name="Badouin H."/>
            <person name="Gouzy J."/>
            <person name="Grassa C.J."/>
            <person name="Murat F."/>
            <person name="Staton S.E."/>
            <person name="Cottret L."/>
            <person name="Lelandais-Briere C."/>
            <person name="Owens G.L."/>
            <person name="Carrere S."/>
            <person name="Mayjonade B."/>
            <person name="Legrand L."/>
            <person name="Gill N."/>
            <person name="Kane N.C."/>
            <person name="Bowers J.E."/>
            <person name="Hubner S."/>
            <person name="Bellec A."/>
            <person name="Berard A."/>
            <person name="Berges H."/>
            <person name="Blanchet N."/>
            <person name="Boniface M.C."/>
            <person name="Brunel D."/>
            <person name="Catrice O."/>
            <person name="Chaidir N."/>
            <person name="Claudel C."/>
            <person name="Donnadieu C."/>
            <person name="Faraut T."/>
            <person name="Fievet G."/>
            <person name="Helmstetter N."/>
            <person name="King M."/>
            <person name="Knapp S.J."/>
            <person name="Lai Z."/>
            <person name="Le Paslier M.C."/>
            <person name="Lippi Y."/>
            <person name="Lorenzon L."/>
            <person name="Mandel J.R."/>
            <person name="Marage G."/>
            <person name="Marchand G."/>
            <person name="Marquand E."/>
            <person name="Bret-Mestries E."/>
            <person name="Morien E."/>
            <person name="Nambeesan S."/>
            <person name="Nguyen T."/>
            <person name="Pegot-Espagnet P."/>
            <person name="Pouilly N."/>
            <person name="Raftis F."/>
            <person name="Sallet E."/>
            <person name="Schiex T."/>
            <person name="Thomas J."/>
            <person name="Vandecasteele C."/>
            <person name="Vares D."/>
            <person name="Vear F."/>
            <person name="Vautrin S."/>
            <person name="Crespi M."/>
            <person name="Mangin B."/>
            <person name="Burke J.M."/>
            <person name="Salse J."/>
            <person name="Munos S."/>
            <person name="Vincourt P."/>
            <person name="Rieseberg L.H."/>
            <person name="Langlade N.B."/>
        </authorList>
    </citation>
    <scope>NUCLEOTIDE SEQUENCE</scope>
    <source>
        <tissue evidence="2">Leaves</tissue>
    </source>
</reference>
<dbReference type="EMBL" id="MNCJ02000323">
    <property type="protein sequence ID" value="KAF5793864.1"/>
    <property type="molecule type" value="Genomic_DNA"/>
</dbReference>
<gene>
    <name evidence="2" type="ORF">HanXRQr2_Chr08g0321711</name>
</gene>
<feature type="transmembrane region" description="Helical" evidence="1">
    <location>
        <begin position="86"/>
        <end position="109"/>
    </location>
</feature>
<dbReference type="PANTHER" id="PTHR33133:SF1">
    <property type="entry name" value="EXPRESSED PROTEIN-RELATED"/>
    <property type="match status" value="1"/>
</dbReference>
<keyword evidence="1" id="KW-1133">Transmembrane helix</keyword>
<feature type="transmembrane region" description="Helical" evidence="1">
    <location>
        <begin position="333"/>
        <end position="356"/>
    </location>
</feature>
<organism evidence="2 3">
    <name type="scientific">Helianthus annuus</name>
    <name type="common">Common sunflower</name>
    <dbReference type="NCBI Taxonomy" id="4232"/>
    <lineage>
        <taxon>Eukaryota</taxon>
        <taxon>Viridiplantae</taxon>
        <taxon>Streptophyta</taxon>
        <taxon>Embryophyta</taxon>
        <taxon>Tracheophyta</taxon>
        <taxon>Spermatophyta</taxon>
        <taxon>Magnoliopsida</taxon>
        <taxon>eudicotyledons</taxon>
        <taxon>Gunneridae</taxon>
        <taxon>Pentapetalae</taxon>
        <taxon>asterids</taxon>
        <taxon>campanulids</taxon>
        <taxon>Asterales</taxon>
        <taxon>Asteraceae</taxon>
        <taxon>Asteroideae</taxon>
        <taxon>Heliantheae alliance</taxon>
        <taxon>Heliantheae</taxon>
        <taxon>Helianthus</taxon>
    </lineage>
</organism>
<accession>A0A9K3NBA7</accession>
<evidence type="ECO:0000313" key="3">
    <source>
        <dbReference type="Proteomes" id="UP000215914"/>
    </source>
</evidence>
<keyword evidence="1" id="KW-0472">Membrane</keyword>
<name>A0A9K3NBA7_HELAN</name>
<keyword evidence="1" id="KW-0812">Transmembrane</keyword>
<reference evidence="2" key="2">
    <citation type="submission" date="2020-06" db="EMBL/GenBank/DDBJ databases">
        <title>Helianthus annuus Genome sequencing and assembly Release 2.</title>
        <authorList>
            <person name="Gouzy J."/>
            <person name="Langlade N."/>
            <person name="Munos S."/>
        </authorList>
    </citation>
    <scope>NUCLEOTIDE SEQUENCE</scope>
    <source>
        <tissue evidence="2">Leaves</tissue>
    </source>
</reference>
<evidence type="ECO:0000256" key="1">
    <source>
        <dbReference type="SAM" id="Phobius"/>
    </source>
</evidence>
<dbReference type="Proteomes" id="UP000215914">
    <property type="component" value="Unassembled WGS sequence"/>
</dbReference>
<dbReference type="Gramene" id="mRNA:HanXRQr2_Chr08g0321711">
    <property type="protein sequence ID" value="CDS:HanXRQr2_Chr08g0321711.1"/>
    <property type="gene ID" value="HanXRQr2_Chr08g0321711"/>
</dbReference>
<feature type="transmembrane region" description="Helical" evidence="1">
    <location>
        <begin position="260"/>
        <end position="285"/>
    </location>
</feature>
<feature type="transmembrane region" description="Helical" evidence="1">
    <location>
        <begin position="231"/>
        <end position="254"/>
    </location>
</feature>
<dbReference type="PANTHER" id="PTHR33133">
    <property type="entry name" value="OS08G0107100 PROTEIN-RELATED"/>
    <property type="match status" value="1"/>
</dbReference>
<comment type="caution">
    <text evidence="2">The sequence shown here is derived from an EMBL/GenBank/DDBJ whole genome shotgun (WGS) entry which is preliminary data.</text>
</comment>
<protein>
    <recommendedName>
        <fullName evidence="4">Transmembrane protein</fullName>
    </recommendedName>
</protein>